<comment type="function">
    <text evidence="4">Nucleoside triphosphate pyrophosphatase. May have a dual role in cell division arrest and in preventing the incorporation of modified nucleotides into cellular nucleic acids.</text>
</comment>
<comment type="cofactor">
    <cofactor evidence="1 4">
        <name>a divalent metal cation</name>
        <dbReference type="ChEBI" id="CHEBI:60240"/>
    </cofactor>
</comment>
<dbReference type="GO" id="GO:0005737">
    <property type="term" value="C:cytoplasm"/>
    <property type="evidence" value="ECO:0007669"/>
    <property type="project" value="UniProtKB-SubCell"/>
</dbReference>
<organism evidence="5 6">
    <name type="scientific">Kaistia hirudinis</name>
    <dbReference type="NCBI Taxonomy" id="1293440"/>
    <lineage>
        <taxon>Bacteria</taxon>
        <taxon>Pseudomonadati</taxon>
        <taxon>Pseudomonadota</taxon>
        <taxon>Alphaproteobacteria</taxon>
        <taxon>Hyphomicrobiales</taxon>
        <taxon>Kaistiaceae</taxon>
        <taxon>Kaistia</taxon>
    </lineage>
</organism>
<evidence type="ECO:0000313" key="5">
    <source>
        <dbReference type="EMBL" id="MBB3931019.1"/>
    </source>
</evidence>
<dbReference type="SUPFAM" id="SSF52972">
    <property type="entry name" value="ITPase-like"/>
    <property type="match status" value="1"/>
</dbReference>
<dbReference type="PANTHER" id="PTHR43213">
    <property type="entry name" value="BIFUNCTIONAL DTTP/UTP PYROPHOSPHATASE/METHYLTRANSFERASE PROTEIN-RELATED"/>
    <property type="match status" value="1"/>
</dbReference>
<evidence type="ECO:0000256" key="2">
    <source>
        <dbReference type="ARBA" id="ARBA00022801"/>
    </source>
</evidence>
<evidence type="ECO:0000256" key="4">
    <source>
        <dbReference type="HAMAP-Rule" id="MF_00528"/>
    </source>
</evidence>
<evidence type="ECO:0000256" key="3">
    <source>
        <dbReference type="ARBA" id="ARBA00023080"/>
    </source>
</evidence>
<dbReference type="AlphaFoldDB" id="A0A840AL25"/>
<accession>A0A840AL25</accession>
<dbReference type="Proteomes" id="UP000553963">
    <property type="component" value="Unassembled WGS sequence"/>
</dbReference>
<dbReference type="Pfam" id="PF02545">
    <property type="entry name" value="Maf"/>
    <property type="match status" value="1"/>
</dbReference>
<dbReference type="EC" id="3.6.1.9" evidence="4"/>
<name>A0A840AL25_9HYPH</name>
<proteinExistence type="inferred from homology"/>
<dbReference type="Gene3D" id="3.90.950.10">
    <property type="match status" value="1"/>
</dbReference>
<reference evidence="5 6" key="1">
    <citation type="submission" date="2020-08" db="EMBL/GenBank/DDBJ databases">
        <title>Genomic Encyclopedia of Type Strains, Phase IV (KMG-IV): sequencing the most valuable type-strain genomes for metagenomic binning, comparative biology and taxonomic classification.</title>
        <authorList>
            <person name="Goeker M."/>
        </authorList>
    </citation>
    <scope>NUCLEOTIDE SEQUENCE [LARGE SCALE GENOMIC DNA]</scope>
    <source>
        <strain evidence="5 6">DSM 25966</strain>
    </source>
</reference>
<comment type="subcellular location">
    <subcellularLocation>
        <location evidence="4">Cytoplasm</location>
    </subcellularLocation>
</comment>
<keyword evidence="3 4" id="KW-0546">Nucleotide metabolism</keyword>
<keyword evidence="4" id="KW-0963">Cytoplasm</keyword>
<keyword evidence="6" id="KW-1185">Reference proteome</keyword>
<dbReference type="PANTHER" id="PTHR43213:SF5">
    <property type="entry name" value="BIFUNCTIONAL DTTP_UTP PYROPHOSPHATASE_METHYLTRANSFERASE PROTEIN-RELATED"/>
    <property type="match status" value="1"/>
</dbReference>
<dbReference type="GO" id="GO:0009117">
    <property type="term" value="P:nucleotide metabolic process"/>
    <property type="evidence" value="ECO:0007669"/>
    <property type="project" value="UniProtKB-KW"/>
</dbReference>
<comment type="catalytic activity">
    <reaction evidence="4">
        <text>a 2'-deoxyribonucleoside 5'-triphosphate + H2O = a 2'-deoxyribonucleoside 5'-phosphate + diphosphate + H(+)</text>
        <dbReference type="Rhea" id="RHEA:44644"/>
        <dbReference type="ChEBI" id="CHEBI:15377"/>
        <dbReference type="ChEBI" id="CHEBI:15378"/>
        <dbReference type="ChEBI" id="CHEBI:33019"/>
        <dbReference type="ChEBI" id="CHEBI:61560"/>
        <dbReference type="ChEBI" id="CHEBI:65317"/>
        <dbReference type="EC" id="3.6.1.9"/>
    </reaction>
</comment>
<gene>
    <name evidence="5" type="ORF">GGR25_002069</name>
</gene>
<comment type="caution">
    <text evidence="5">The sequence shown here is derived from an EMBL/GenBank/DDBJ whole genome shotgun (WGS) entry which is preliminary data.</text>
</comment>
<dbReference type="HAMAP" id="MF_00528">
    <property type="entry name" value="Maf"/>
    <property type="match status" value="1"/>
</dbReference>
<evidence type="ECO:0000256" key="1">
    <source>
        <dbReference type="ARBA" id="ARBA00001968"/>
    </source>
</evidence>
<sequence length="196" mass="20849">MIVLASSSGTRRALLANAGLVFEAVAPHVDERAMENLILAGGASPRDLAIALADAKALAVMPFRPDDIVIGSDQVLDLEGERFVKPTSRAEAAQHLRRLAGRTHHLHSAVSIGFGDGIARRLIATVSLTMRPLSDAAIERYLDAAGEDVLHSVGAYHIEGVGIRLFQAIDGDYFAILGLPMLPLLEALRELGALES</sequence>
<comment type="catalytic activity">
    <reaction evidence="4">
        <text>a ribonucleoside 5'-triphosphate + H2O = a ribonucleoside 5'-phosphate + diphosphate + H(+)</text>
        <dbReference type="Rhea" id="RHEA:23996"/>
        <dbReference type="ChEBI" id="CHEBI:15377"/>
        <dbReference type="ChEBI" id="CHEBI:15378"/>
        <dbReference type="ChEBI" id="CHEBI:33019"/>
        <dbReference type="ChEBI" id="CHEBI:58043"/>
        <dbReference type="ChEBI" id="CHEBI:61557"/>
        <dbReference type="EC" id="3.6.1.9"/>
    </reaction>
</comment>
<comment type="caution">
    <text evidence="4">Lacks conserved residue(s) required for the propagation of feature annotation.</text>
</comment>
<keyword evidence="2 4" id="KW-0378">Hydrolase</keyword>
<comment type="similarity">
    <text evidence="4">Belongs to the Maf family.</text>
</comment>
<dbReference type="InterPro" id="IPR003697">
    <property type="entry name" value="Maf-like"/>
</dbReference>
<dbReference type="CDD" id="cd00555">
    <property type="entry name" value="Maf"/>
    <property type="match status" value="1"/>
</dbReference>
<dbReference type="InterPro" id="IPR029001">
    <property type="entry name" value="ITPase-like_fam"/>
</dbReference>
<dbReference type="RefSeq" id="WP_183398705.1">
    <property type="nucleotide sequence ID" value="NZ_JACIDS010000003.1"/>
</dbReference>
<feature type="active site" description="Proton acceptor" evidence="4">
    <location>
        <position position="73"/>
    </location>
</feature>
<dbReference type="PIRSF" id="PIRSF006305">
    <property type="entry name" value="Maf"/>
    <property type="match status" value="1"/>
</dbReference>
<dbReference type="EMBL" id="JACIDS010000003">
    <property type="protein sequence ID" value="MBB3931019.1"/>
    <property type="molecule type" value="Genomic_DNA"/>
</dbReference>
<protein>
    <recommendedName>
        <fullName evidence="4">Nucleoside triphosphate pyrophosphatase</fullName>
        <ecNumber evidence="4">3.6.1.9</ecNumber>
    </recommendedName>
    <alternativeName>
        <fullName evidence="4">Nucleotide pyrophosphatase</fullName>
        <shortName evidence="4">Nucleotide PPase</shortName>
    </alternativeName>
</protein>
<evidence type="ECO:0000313" key="6">
    <source>
        <dbReference type="Proteomes" id="UP000553963"/>
    </source>
</evidence>
<dbReference type="GO" id="GO:0047429">
    <property type="term" value="F:nucleoside triphosphate diphosphatase activity"/>
    <property type="evidence" value="ECO:0007669"/>
    <property type="project" value="UniProtKB-EC"/>
</dbReference>